<evidence type="ECO:0000313" key="4">
    <source>
        <dbReference type="Proteomes" id="UP000183447"/>
    </source>
</evidence>
<dbReference type="InterPro" id="IPR005604">
    <property type="entry name" value="Phage_T7_tail_fibre-like_N"/>
</dbReference>
<dbReference type="Proteomes" id="UP000183447">
    <property type="component" value="Unassembled WGS sequence"/>
</dbReference>
<dbReference type="AlphaFoldDB" id="A0A1K2HTT3"/>
<accession>A0A1K2HTT3</accession>
<feature type="domain" description="Bacteriophage T7 tail fibre protein-like N-terminal" evidence="2">
    <location>
        <begin position="1"/>
        <end position="111"/>
    </location>
</feature>
<keyword evidence="4" id="KW-1185">Reference proteome</keyword>
<feature type="region of interest" description="Disordered" evidence="1">
    <location>
        <begin position="306"/>
        <end position="337"/>
    </location>
</feature>
<reference evidence="3 4" key="1">
    <citation type="submission" date="2016-11" db="EMBL/GenBank/DDBJ databases">
        <authorList>
            <person name="Jaros S."/>
            <person name="Januszkiewicz K."/>
            <person name="Wedrychowicz H."/>
        </authorList>
    </citation>
    <scope>NUCLEOTIDE SEQUENCE [LARGE SCALE GENOMIC DNA]</scope>
    <source>
        <strain evidence="3 4">ATCC 23634</strain>
    </source>
</reference>
<evidence type="ECO:0000256" key="1">
    <source>
        <dbReference type="SAM" id="MobiDB-lite"/>
    </source>
</evidence>
<organism evidence="3 4">
    <name type="scientific">Devosia enhydra</name>
    <dbReference type="NCBI Taxonomy" id="665118"/>
    <lineage>
        <taxon>Bacteria</taxon>
        <taxon>Pseudomonadati</taxon>
        <taxon>Pseudomonadota</taxon>
        <taxon>Alphaproteobacteria</taxon>
        <taxon>Hyphomicrobiales</taxon>
        <taxon>Devosiaceae</taxon>
        <taxon>Devosia</taxon>
    </lineage>
</organism>
<dbReference type="RefSeq" id="WP_084603211.1">
    <property type="nucleotide sequence ID" value="NZ_FPKU01000001.1"/>
</dbReference>
<protein>
    <submittedName>
        <fullName evidence="3">Phage T7 tail fibre protein</fullName>
    </submittedName>
</protein>
<dbReference type="OrthoDB" id="8305513at2"/>
<evidence type="ECO:0000259" key="2">
    <source>
        <dbReference type="Pfam" id="PF03906"/>
    </source>
</evidence>
<feature type="region of interest" description="Disordered" evidence="1">
    <location>
        <begin position="259"/>
        <end position="282"/>
    </location>
</feature>
<dbReference type="EMBL" id="FPKU01000001">
    <property type="protein sequence ID" value="SFZ81652.1"/>
    <property type="molecule type" value="Genomic_DNA"/>
</dbReference>
<sequence length="661" mass="64577">MAYLSRSYYLGDGATKDFPVDFPYLDRSHIQVYVNGALTTAWTWIDPSHIRITTAPGAGAVVLVKRLTSPNSRLVDYVSPSSLNEDDLDTDSLQGFYLAQEANDQANAGVGDDPATGQFTAANKRIVNLADPIGNQDATTKNWVLTALASPVAQAIAKAAEALQSAINAAASAAAAAASAVVAGNRATDAAGSATAAAGSASTATAKAAEIVTSAQTAATKAGEAASSATAASGYLSTVQGSATAAAGAATAAAGSASTASTKAGEASTSATAAANSATTASTKAGEAATSATAAAGSAITAQGHATAAQGHASTATTKASEASGHATTATTKAGQAASSATAAAGSATTATTKAGEAVGSATAAAASATAAATSESNAFDHAAAAAQSANEAMAAAGGGVSSFNGRGGVVSPQSGDYAADQIAETATHKVMTSAERTKLAGIAAGATANDSDANLKARSNHTGTQAIATISGLQTALDAKATTSYVDTAFDALRNGVSASFDTLSEIASALAAITANGWVSAARIADGAVTYAKLAAATIADTAGLRAGTAAKLVDAATAQAAMAWATLADGTTITVNHNNGCRFTVTTASARTISAQNLKDGLPLIIVFTGNHNHSWSTTYFDFAEVGGVPSSVFAIYKVAGTVRNGKVRVYSVAETAV</sequence>
<dbReference type="STRING" id="665118.SAMN02983003_0616"/>
<evidence type="ECO:0000313" key="3">
    <source>
        <dbReference type="EMBL" id="SFZ81652.1"/>
    </source>
</evidence>
<name>A0A1K2HTT3_9HYPH</name>
<dbReference type="Pfam" id="PF03906">
    <property type="entry name" value="Phage_T7_tail"/>
    <property type="match status" value="1"/>
</dbReference>
<gene>
    <name evidence="3" type="ORF">SAMN02983003_0616</name>
</gene>
<dbReference type="PRINTS" id="PR00833">
    <property type="entry name" value="POAALLERGEN"/>
</dbReference>
<proteinExistence type="predicted"/>